<dbReference type="SMART" id="SM00028">
    <property type="entry name" value="TPR"/>
    <property type="match status" value="3"/>
</dbReference>
<proteinExistence type="predicted"/>
<feature type="repeat" description="TPR" evidence="1">
    <location>
        <begin position="119"/>
        <end position="152"/>
    </location>
</feature>
<feature type="transmembrane region" description="Helical" evidence="3">
    <location>
        <begin position="61"/>
        <end position="81"/>
    </location>
</feature>
<dbReference type="SUPFAM" id="SSF48452">
    <property type="entry name" value="TPR-like"/>
    <property type="match status" value="1"/>
</dbReference>
<reference evidence="5" key="1">
    <citation type="submission" date="2016-04" db="EMBL/GenBank/DDBJ databases">
        <authorList>
            <person name="Antunes L.P."/>
            <person name="Martins L.F."/>
            <person name="Pereira R.V."/>
            <person name="Thomas A.M."/>
            <person name="Barbosa D."/>
            <person name="Nascimento L."/>
            <person name="Silva G.M."/>
            <person name="Condomitti G.W."/>
            <person name="Digiampietri L.A."/>
            <person name="Lombardi K.C."/>
            <person name="Ramos P.L."/>
            <person name="Quaggio R.B."/>
            <person name="Oliveira J.C."/>
            <person name="Pascon R.C."/>
            <person name="Cruz J.B."/>
            <person name="Silva A.M."/>
            <person name="Setubal J.C."/>
        </authorList>
    </citation>
    <scope>NUCLEOTIDE SEQUENCE [LARGE SCALE GENOMIC DNA]</scope>
</reference>
<organism evidence="4 5">
    <name type="scientific">Symbiobacterium thermophilum</name>
    <dbReference type="NCBI Taxonomy" id="2734"/>
    <lineage>
        <taxon>Bacteria</taxon>
        <taxon>Bacillati</taxon>
        <taxon>Bacillota</taxon>
        <taxon>Clostridia</taxon>
        <taxon>Eubacteriales</taxon>
        <taxon>Symbiobacteriaceae</taxon>
        <taxon>Symbiobacterium</taxon>
    </lineage>
</organism>
<comment type="caution">
    <text evidence="4">The sequence shown here is derived from an EMBL/GenBank/DDBJ whole genome shotgun (WGS) entry which is preliminary data.</text>
</comment>
<sequence>MPTCPSCGHEATGPYCDVCGGPVAPHRDRPRRGAKAPAPAPARGGHSPAQGRSPRRHVPTVALALCGLLLFGVGFLSGVWLGRGSAVTGTALYPTPGIDQAALETLTPLAQANFFLETGVALLNQGHRSAAVSEFRKAITAFETVLRSEPDNLFAGTYLGLTCYYAGDRQKAEEALQAVLERDPGYLWAIFNLAWIYEVEGETDAAVAMYQRYLNAAPQERENTLKYAEQPDLIDQQINAAREAVARLSGGGNEP</sequence>
<dbReference type="AlphaFoldDB" id="A0A1Y2T695"/>
<keyword evidence="3" id="KW-1133">Transmembrane helix</keyword>
<accession>A0A1Y2T695</accession>
<dbReference type="Gene3D" id="1.25.40.10">
    <property type="entry name" value="Tetratricopeptide repeat domain"/>
    <property type="match status" value="1"/>
</dbReference>
<dbReference type="Pfam" id="PF14559">
    <property type="entry name" value="TPR_19"/>
    <property type="match status" value="1"/>
</dbReference>
<keyword evidence="3" id="KW-0812">Transmembrane</keyword>
<dbReference type="EMBL" id="LWLV01000131">
    <property type="protein sequence ID" value="OTA41970.1"/>
    <property type="molecule type" value="Genomic_DNA"/>
</dbReference>
<evidence type="ECO:0000256" key="1">
    <source>
        <dbReference type="PROSITE-ProRule" id="PRU00339"/>
    </source>
</evidence>
<keyword evidence="3" id="KW-0472">Membrane</keyword>
<name>A0A1Y2T695_SYMTR</name>
<protein>
    <submittedName>
        <fullName evidence="4">Uncharacterized protein</fullName>
    </submittedName>
</protein>
<evidence type="ECO:0000313" key="5">
    <source>
        <dbReference type="Proteomes" id="UP000194267"/>
    </source>
</evidence>
<feature type="region of interest" description="Disordered" evidence="2">
    <location>
        <begin position="27"/>
        <end position="55"/>
    </location>
</feature>
<dbReference type="PROSITE" id="PS50005">
    <property type="entry name" value="TPR"/>
    <property type="match status" value="1"/>
</dbReference>
<evidence type="ECO:0000256" key="2">
    <source>
        <dbReference type="SAM" id="MobiDB-lite"/>
    </source>
</evidence>
<feature type="compositionally biased region" description="Low complexity" evidence="2">
    <location>
        <begin position="35"/>
        <end position="49"/>
    </location>
</feature>
<dbReference type="InterPro" id="IPR019734">
    <property type="entry name" value="TPR_rpt"/>
</dbReference>
<keyword evidence="1" id="KW-0802">TPR repeat</keyword>
<dbReference type="Proteomes" id="UP000194267">
    <property type="component" value="Unassembled WGS sequence"/>
</dbReference>
<dbReference type="InterPro" id="IPR011990">
    <property type="entry name" value="TPR-like_helical_dom_sf"/>
</dbReference>
<evidence type="ECO:0000313" key="4">
    <source>
        <dbReference type="EMBL" id="OTA41970.1"/>
    </source>
</evidence>
<evidence type="ECO:0000256" key="3">
    <source>
        <dbReference type="SAM" id="Phobius"/>
    </source>
</evidence>
<gene>
    <name evidence="4" type="ORF">A6D92_02475</name>
</gene>